<dbReference type="Proteomes" id="UP000249464">
    <property type="component" value="Unassembled WGS sequence"/>
</dbReference>
<gene>
    <name evidence="2" type="primary">BQ5605_C011g06373</name>
    <name evidence="2" type="ORF">BQ5605_C011G06373</name>
</gene>
<accession>A0A2X0LNW1</accession>
<dbReference type="AlphaFoldDB" id="A0A2X0LNW1"/>
<protein>
    <submittedName>
        <fullName evidence="2">BQ5605_C011g06373 protein</fullName>
    </submittedName>
</protein>
<proteinExistence type="predicted"/>
<sequence>MSHRSSKTAINLASRAHRRQAPEVRRPPRSIVVKGLQRPKAFLKTIRPIKKQLAKPGIPAEQYLQISQVQESLIRIRSEPTMVDHDHWTTQEVQVNAVQENVLSTEPTRSVWSKIRTDAVSQVSRATDKVSYY</sequence>
<name>A0A2X0LNW1_9BASI</name>
<dbReference type="EMBL" id="FQNC01000011">
    <property type="protein sequence ID" value="SGY12057.1"/>
    <property type="molecule type" value="Genomic_DNA"/>
</dbReference>
<feature type="region of interest" description="Disordered" evidence="1">
    <location>
        <begin position="1"/>
        <end position="28"/>
    </location>
</feature>
<keyword evidence="3" id="KW-1185">Reference proteome</keyword>
<evidence type="ECO:0000313" key="3">
    <source>
        <dbReference type="Proteomes" id="UP000249464"/>
    </source>
</evidence>
<reference evidence="2 3" key="1">
    <citation type="submission" date="2016-11" db="EMBL/GenBank/DDBJ databases">
        <authorList>
            <person name="Jaros S."/>
            <person name="Januszkiewicz K."/>
            <person name="Wedrychowicz H."/>
        </authorList>
    </citation>
    <scope>NUCLEOTIDE SEQUENCE [LARGE SCALE GENOMIC DNA]</scope>
</reference>
<evidence type="ECO:0000313" key="2">
    <source>
        <dbReference type="EMBL" id="SGY12057.1"/>
    </source>
</evidence>
<evidence type="ECO:0000256" key="1">
    <source>
        <dbReference type="SAM" id="MobiDB-lite"/>
    </source>
</evidence>
<organism evidence="2 3">
    <name type="scientific">Microbotryum silenes-dioicae</name>
    <dbReference type="NCBI Taxonomy" id="796604"/>
    <lineage>
        <taxon>Eukaryota</taxon>
        <taxon>Fungi</taxon>
        <taxon>Dikarya</taxon>
        <taxon>Basidiomycota</taxon>
        <taxon>Pucciniomycotina</taxon>
        <taxon>Microbotryomycetes</taxon>
        <taxon>Microbotryales</taxon>
        <taxon>Microbotryaceae</taxon>
        <taxon>Microbotryum</taxon>
    </lineage>
</organism>